<reference evidence="1 2" key="1">
    <citation type="submission" date="2024-05" db="EMBL/GenBank/DDBJ databases">
        <title>Microbispora sp.ZYX-F-249.</title>
        <authorList>
            <person name="Xie H."/>
        </authorList>
    </citation>
    <scope>NUCLEOTIDE SEQUENCE [LARGE SCALE GENOMIC DNA]</scope>
    <source>
        <strain evidence="1 2">ZYX-F-249</strain>
    </source>
</reference>
<proteinExistence type="predicted"/>
<evidence type="ECO:0000313" key="1">
    <source>
        <dbReference type="EMBL" id="MEN3535353.1"/>
    </source>
</evidence>
<keyword evidence="2" id="KW-1185">Reference proteome</keyword>
<gene>
    <name evidence="1" type="ORF">AAH991_09615</name>
</gene>
<dbReference type="RefSeq" id="WP_346225409.1">
    <property type="nucleotide sequence ID" value="NZ_JBDJAW010000005.1"/>
</dbReference>
<dbReference type="EMBL" id="JBDJAW010000005">
    <property type="protein sequence ID" value="MEN3535353.1"/>
    <property type="molecule type" value="Genomic_DNA"/>
</dbReference>
<sequence>MTDDALLWRLAELHRGRRDGRRLLDVQNGAVDSGRPDIQVVVFAVRPDKAYGHAKGDPFGQTDYRF</sequence>
<protein>
    <submittedName>
        <fullName evidence="1">Uncharacterized protein</fullName>
    </submittedName>
</protein>
<accession>A0ABV0ALB1</accession>
<organism evidence="1 2">
    <name type="scientific">Microbispora maris</name>
    <dbReference type="NCBI Taxonomy" id="3144104"/>
    <lineage>
        <taxon>Bacteria</taxon>
        <taxon>Bacillati</taxon>
        <taxon>Actinomycetota</taxon>
        <taxon>Actinomycetes</taxon>
        <taxon>Streptosporangiales</taxon>
        <taxon>Streptosporangiaceae</taxon>
        <taxon>Microbispora</taxon>
    </lineage>
</organism>
<comment type="caution">
    <text evidence="1">The sequence shown here is derived from an EMBL/GenBank/DDBJ whole genome shotgun (WGS) entry which is preliminary data.</text>
</comment>
<evidence type="ECO:0000313" key="2">
    <source>
        <dbReference type="Proteomes" id="UP001447516"/>
    </source>
</evidence>
<dbReference type="Proteomes" id="UP001447516">
    <property type="component" value="Unassembled WGS sequence"/>
</dbReference>
<name>A0ABV0ALB1_9ACTN</name>